<evidence type="ECO:0000313" key="2">
    <source>
        <dbReference type="Proteomes" id="UP000034329"/>
    </source>
</evidence>
<sequence length="118" mass="13082">MSYNVVFEGTGEENSNTKGVRTWTSFKSREEFENFLLRGKNGDKVIAEGATREEAISMARETGVEDLVIAAVEGSITPEGRINREVLDMKLSTLKMVLGRRGKEGDSPLQNLLDSKNE</sequence>
<organism evidence="1 2">
    <name type="scientific">Candidatus Woesebacteria bacterium GW2011_GWB1_45_5</name>
    <dbReference type="NCBI Taxonomy" id="1618581"/>
    <lineage>
        <taxon>Bacteria</taxon>
        <taxon>Candidatus Woeseibacteriota</taxon>
    </lineage>
</organism>
<accession>A0A0G1QM33</accession>
<comment type="caution">
    <text evidence="1">The sequence shown here is derived from an EMBL/GenBank/DDBJ whole genome shotgun (WGS) entry which is preliminary data.</text>
</comment>
<dbReference type="Proteomes" id="UP000034329">
    <property type="component" value="Unassembled WGS sequence"/>
</dbReference>
<protein>
    <submittedName>
        <fullName evidence="1">Uncharacterized protein</fullName>
    </submittedName>
</protein>
<dbReference type="EMBL" id="LCLA01000033">
    <property type="protein sequence ID" value="KKU09695.1"/>
    <property type="molecule type" value="Genomic_DNA"/>
</dbReference>
<evidence type="ECO:0000313" key="1">
    <source>
        <dbReference type="EMBL" id="KKU09695.1"/>
    </source>
</evidence>
<proteinExistence type="predicted"/>
<dbReference type="AlphaFoldDB" id="A0A0G1QM33"/>
<name>A0A0G1QM33_9BACT</name>
<gene>
    <name evidence="1" type="ORF">UX13_C0033G0005</name>
</gene>
<reference evidence="1 2" key="1">
    <citation type="journal article" date="2015" name="Nature">
        <title>rRNA introns, odd ribosomes, and small enigmatic genomes across a large radiation of phyla.</title>
        <authorList>
            <person name="Brown C.T."/>
            <person name="Hug L.A."/>
            <person name="Thomas B.C."/>
            <person name="Sharon I."/>
            <person name="Castelle C.J."/>
            <person name="Singh A."/>
            <person name="Wilkins M.J."/>
            <person name="Williams K.H."/>
            <person name="Banfield J.F."/>
        </authorList>
    </citation>
    <scope>NUCLEOTIDE SEQUENCE [LARGE SCALE GENOMIC DNA]</scope>
</reference>